<dbReference type="Gene3D" id="3.30.70.330">
    <property type="match status" value="1"/>
</dbReference>
<evidence type="ECO:0000259" key="10">
    <source>
        <dbReference type="PROSITE" id="PS50076"/>
    </source>
</evidence>
<dbReference type="InterPro" id="IPR035979">
    <property type="entry name" value="RBD_domain_sf"/>
</dbReference>
<comment type="function">
    <text evidence="6">May negatively affect PAX8-induced thyroglobulin/TG transcription.</text>
</comment>
<protein>
    <recommendedName>
        <fullName evidence="7">DnaJ homolog subfamily C member 17</fullName>
    </recommendedName>
</protein>
<keyword evidence="4" id="KW-0143">Chaperone</keyword>
<dbReference type="Proteomes" id="UP000838412">
    <property type="component" value="Chromosome 4"/>
</dbReference>
<evidence type="ECO:0000256" key="4">
    <source>
        <dbReference type="ARBA" id="ARBA00023186"/>
    </source>
</evidence>
<evidence type="ECO:0000256" key="7">
    <source>
        <dbReference type="ARBA" id="ARBA00074360"/>
    </source>
</evidence>
<dbReference type="PANTHER" id="PTHR44313">
    <property type="entry name" value="DNAJ HOMOLOG SUBFAMILY C MEMBER 17"/>
    <property type="match status" value="1"/>
</dbReference>
<dbReference type="GO" id="GO:0000390">
    <property type="term" value="P:spliceosomal complex disassembly"/>
    <property type="evidence" value="ECO:0007669"/>
    <property type="project" value="TreeGrafter"/>
</dbReference>
<name>A0A8J9ZQQ0_BRALA</name>
<evidence type="ECO:0000256" key="3">
    <source>
        <dbReference type="ARBA" id="ARBA00022490"/>
    </source>
</evidence>
<feature type="compositionally biased region" description="Basic and acidic residues" evidence="9">
    <location>
        <begin position="317"/>
        <end position="332"/>
    </location>
</feature>
<dbReference type="CDD" id="cd12429">
    <property type="entry name" value="RRM_DNAJC17"/>
    <property type="match status" value="1"/>
</dbReference>
<keyword evidence="8" id="KW-0175">Coiled coil</keyword>
<dbReference type="InterPro" id="IPR052094">
    <property type="entry name" value="Pre-mRNA-splicing_ERAD"/>
</dbReference>
<dbReference type="PRINTS" id="PR00625">
    <property type="entry name" value="JDOMAIN"/>
</dbReference>
<dbReference type="Pfam" id="PF00226">
    <property type="entry name" value="DnaJ"/>
    <property type="match status" value="1"/>
</dbReference>
<evidence type="ECO:0000256" key="6">
    <source>
        <dbReference type="ARBA" id="ARBA00053783"/>
    </source>
</evidence>
<dbReference type="GO" id="GO:0005737">
    <property type="term" value="C:cytoplasm"/>
    <property type="evidence" value="ECO:0007669"/>
    <property type="project" value="UniProtKB-SubCell"/>
</dbReference>
<dbReference type="SUPFAM" id="SSF46565">
    <property type="entry name" value="Chaperone J-domain"/>
    <property type="match status" value="1"/>
</dbReference>
<feature type="compositionally biased region" description="Basic and acidic residues" evidence="9">
    <location>
        <begin position="300"/>
        <end position="310"/>
    </location>
</feature>
<dbReference type="CDD" id="cd06257">
    <property type="entry name" value="DnaJ"/>
    <property type="match status" value="1"/>
</dbReference>
<evidence type="ECO:0000256" key="5">
    <source>
        <dbReference type="ARBA" id="ARBA00023242"/>
    </source>
</evidence>
<dbReference type="OrthoDB" id="259708at2759"/>
<feature type="coiled-coil region" evidence="8">
    <location>
        <begin position="115"/>
        <end position="150"/>
    </location>
</feature>
<dbReference type="Gene3D" id="1.10.287.110">
    <property type="entry name" value="DnaJ domain"/>
    <property type="match status" value="1"/>
</dbReference>
<dbReference type="GO" id="GO:0005681">
    <property type="term" value="C:spliceosomal complex"/>
    <property type="evidence" value="ECO:0007669"/>
    <property type="project" value="TreeGrafter"/>
</dbReference>
<dbReference type="InterPro" id="IPR001623">
    <property type="entry name" value="DnaJ_domain"/>
</dbReference>
<gene>
    <name evidence="11" type="primary">DNAJC17</name>
    <name evidence="11" type="ORF">BLAG_LOCUS17104</name>
</gene>
<evidence type="ECO:0000256" key="2">
    <source>
        <dbReference type="ARBA" id="ARBA00004496"/>
    </source>
</evidence>
<dbReference type="InterPro" id="IPR036869">
    <property type="entry name" value="J_dom_sf"/>
</dbReference>
<dbReference type="InterPro" id="IPR034254">
    <property type="entry name" value="DNAJC17_RRM"/>
</dbReference>
<reference evidence="11" key="1">
    <citation type="submission" date="2022-01" db="EMBL/GenBank/DDBJ databases">
        <authorList>
            <person name="Braso-Vives M."/>
        </authorList>
    </citation>
    <scope>NUCLEOTIDE SEQUENCE</scope>
</reference>
<dbReference type="SUPFAM" id="SSF54928">
    <property type="entry name" value="RNA-binding domain, RBD"/>
    <property type="match status" value="1"/>
</dbReference>
<dbReference type="Pfam" id="PF00076">
    <property type="entry name" value="RRM_1"/>
    <property type="match status" value="1"/>
</dbReference>
<dbReference type="EMBL" id="OV696689">
    <property type="protein sequence ID" value="CAH1261784.1"/>
    <property type="molecule type" value="Genomic_DNA"/>
</dbReference>
<dbReference type="AlphaFoldDB" id="A0A8J9ZQQ0"/>
<dbReference type="PROSITE" id="PS50076">
    <property type="entry name" value="DNAJ_2"/>
    <property type="match status" value="1"/>
</dbReference>
<sequence>MADIVKLDLYGLLEIDPSADEKAIKKAYRKKALTCHPDKNPDNPRAADLFHQLSKALEVLTDVAAKAAYDKVLRARKQTEIRNRHLDSKRKKFKDDLEAREQAAATEKAADITATRDLEAEIKRLREEGSRQLEQERELLRQQLEREKEAKVYAAQSTEVETPKLKVKWKSKKGDETNGGYSYDFLMSCFRKYGDVLNLLVSSKKKGSAVVEFANQQAAIMAVEYEVGNLSNPLQLSWLSGKPEEGGHPARPAAAAAPTPVIASRWETQTPPRLQTSSAMVTDQDFENLVLMRMRQAQERKRLAEQIQKEDQEEGKEEGKKEEKEEGKEINV</sequence>
<evidence type="ECO:0000256" key="8">
    <source>
        <dbReference type="SAM" id="Coils"/>
    </source>
</evidence>
<keyword evidence="12" id="KW-1185">Reference proteome</keyword>
<dbReference type="InterPro" id="IPR012677">
    <property type="entry name" value="Nucleotide-bd_a/b_plait_sf"/>
</dbReference>
<proteinExistence type="predicted"/>
<comment type="subcellular location">
    <subcellularLocation>
        <location evidence="2">Cytoplasm</location>
    </subcellularLocation>
    <subcellularLocation>
        <location evidence="1">Nucleus</location>
    </subcellularLocation>
</comment>
<feature type="region of interest" description="Disordered" evidence="9">
    <location>
        <begin position="300"/>
        <end position="332"/>
    </location>
</feature>
<dbReference type="SMART" id="SM00271">
    <property type="entry name" value="DnaJ"/>
    <property type="match status" value="1"/>
</dbReference>
<feature type="domain" description="J" evidence="10">
    <location>
        <begin position="8"/>
        <end position="73"/>
    </location>
</feature>
<evidence type="ECO:0000313" key="11">
    <source>
        <dbReference type="EMBL" id="CAH1261784.1"/>
    </source>
</evidence>
<organism evidence="11 12">
    <name type="scientific">Branchiostoma lanceolatum</name>
    <name type="common">Common lancelet</name>
    <name type="synonym">Amphioxus lanceolatum</name>
    <dbReference type="NCBI Taxonomy" id="7740"/>
    <lineage>
        <taxon>Eukaryota</taxon>
        <taxon>Metazoa</taxon>
        <taxon>Chordata</taxon>
        <taxon>Cephalochordata</taxon>
        <taxon>Leptocardii</taxon>
        <taxon>Amphioxiformes</taxon>
        <taxon>Branchiostomatidae</taxon>
        <taxon>Branchiostoma</taxon>
    </lineage>
</organism>
<dbReference type="PANTHER" id="PTHR44313:SF1">
    <property type="entry name" value="DNAJ HOMOLOG SUBFAMILY C MEMBER 17"/>
    <property type="match status" value="1"/>
</dbReference>
<keyword evidence="3" id="KW-0963">Cytoplasm</keyword>
<dbReference type="GO" id="GO:0003723">
    <property type="term" value="F:RNA binding"/>
    <property type="evidence" value="ECO:0007669"/>
    <property type="project" value="InterPro"/>
</dbReference>
<evidence type="ECO:0000256" key="9">
    <source>
        <dbReference type="SAM" id="MobiDB-lite"/>
    </source>
</evidence>
<evidence type="ECO:0000313" key="12">
    <source>
        <dbReference type="Proteomes" id="UP000838412"/>
    </source>
</evidence>
<dbReference type="FunFam" id="1.10.287.110:FF:000059">
    <property type="entry name" value="dnaJ homolog subfamily C member 17"/>
    <property type="match status" value="1"/>
</dbReference>
<dbReference type="InterPro" id="IPR000504">
    <property type="entry name" value="RRM_dom"/>
</dbReference>
<accession>A0A8J9ZQQ0</accession>
<evidence type="ECO:0000256" key="1">
    <source>
        <dbReference type="ARBA" id="ARBA00004123"/>
    </source>
</evidence>
<keyword evidence="5" id="KW-0539">Nucleus</keyword>